<reference evidence="3" key="1">
    <citation type="submission" date="2023-02" db="EMBL/GenBank/DDBJ databases">
        <title>Enrichment on poylsaccharides allowed isolation of novel metabolic and taxonomic groups of Haloarchaea.</title>
        <authorList>
            <person name="Sorokin D.Y."/>
            <person name="Elcheninov A.G."/>
            <person name="Khizhniak T.V."/>
            <person name="Kolganova T.V."/>
            <person name="Kublanov I.V."/>
        </authorList>
    </citation>
    <scope>NUCLEOTIDE SEQUENCE</scope>
    <source>
        <strain evidence="2 4">HArc-curdl5-1</strain>
        <strain evidence="3">HArc-curdl7</strain>
    </source>
</reference>
<dbReference type="Proteomes" id="UP001209746">
    <property type="component" value="Unassembled WGS sequence"/>
</dbReference>
<protein>
    <submittedName>
        <fullName evidence="3">Uncharacterized protein</fullName>
    </submittedName>
</protein>
<dbReference type="EMBL" id="JAOPKC010000008">
    <property type="protein sequence ID" value="MCU4718212.1"/>
    <property type="molecule type" value="Genomic_DNA"/>
</dbReference>
<keyword evidence="1" id="KW-1133">Transmembrane helix</keyword>
<dbReference type="EMBL" id="JAOPKD010000003">
    <property type="protein sequence ID" value="MCU4726347.1"/>
    <property type="molecule type" value="Genomic_DNA"/>
</dbReference>
<evidence type="ECO:0000313" key="5">
    <source>
        <dbReference type="Proteomes" id="UP001209746"/>
    </source>
</evidence>
<dbReference type="RefSeq" id="WP_315908971.1">
    <property type="nucleotide sequence ID" value="NZ_JAOPKC010000008.1"/>
</dbReference>
<feature type="transmembrane region" description="Helical" evidence="1">
    <location>
        <begin position="32"/>
        <end position="49"/>
    </location>
</feature>
<evidence type="ECO:0000256" key="1">
    <source>
        <dbReference type="SAM" id="Phobius"/>
    </source>
</evidence>
<feature type="transmembrane region" description="Helical" evidence="1">
    <location>
        <begin position="61"/>
        <end position="85"/>
    </location>
</feature>
<feature type="transmembrane region" description="Helical" evidence="1">
    <location>
        <begin position="7"/>
        <end position="26"/>
    </location>
</feature>
<accession>A0AAE3LEG8</accession>
<dbReference type="AlphaFoldDB" id="A0AAE3LEG8"/>
<dbReference type="InterPro" id="IPR058357">
    <property type="entry name" value="DUF8044"/>
</dbReference>
<keyword evidence="1" id="KW-0472">Membrane</keyword>
<dbReference type="Pfam" id="PF26161">
    <property type="entry name" value="DUF8044"/>
    <property type="match status" value="1"/>
</dbReference>
<keyword evidence="4" id="KW-1185">Reference proteome</keyword>
<sequence length="86" mass="8976">MRTSGPRVLAAVGLWIGLVAAVLLAAGSFTPALAFLLAYLGYVVAYLFVEPAGLSPQWRRVLVAMLVFGALGTAVIIGFDVVAILE</sequence>
<evidence type="ECO:0000313" key="3">
    <source>
        <dbReference type="EMBL" id="MCU4726347.1"/>
    </source>
</evidence>
<proteinExistence type="predicted"/>
<keyword evidence="1" id="KW-0812">Transmembrane</keyword>
<gene>
    <name evidence="3" type="ORF">OB914_05105</name>
    <name evidence="2" type="ORF">OB916_09070</name>
</gene>
<dbReference type="Proteomes" id="UP001208186">
    <property type="component" value="Unassembled WGS sequence"/>
</dbReference>
<evidence type="ECO:0000313" key="4">
    <source>
        <dbReference type="Proteomes" id="UP001208186"/>
    </source>
</evidence>
<name>A0AAE3LEG8_9EURY</name>
<evidence type="ECO:0000313" key="2">
    <source>
        <dbReference type="EMBL" id="MCU4718212.1"/>
    </source>
</evidence>
<organism evidence="3 5">
    <name type="scientific">Halapricum hydrolyticum</name>
    <dbReference type="NCBI Taxonomy" id="2979991"/>
    <lineage>
        <taxon>Archaea</taxon>
        <taxon>Methanobacteriati</taxon>
        <taxon>Methanobacteriota</taxon>
        <taxon>Stenosarchaea group</taxon>
        <taxon>Halobacteria</taxon>
        <taxon>Halobacteriales</taxon>
        <taxon>Haloarculaceae</taxon>
        <taxon>Halapricum</taxon>
    </lineage>
</organism>
<comment type="caution">
    <text evidence="3">The sequence shown here is derived from an EMBL/GenBank/DDBJ whole genome shotgun (WGS) entry which is preliminary data.</text>
</comment>